<dbReference type="EMBL" id="CAFAAL010000176">
    <property type="protein sequence ID" value="CAB4815749.1"/>
    <property type="molecule type" value="Genomic_DNA"/>
</dbReference>
<proteinExistence type="predicted"/>
<accession>A0A6J6Z2W7</accession>
<evidence type="ECO:0000313" key="1">
    <source>
        <dbReference type="EMBL" id="CAB4815749.1"/>
    </source>
</evidence>
<reference evidence="1" key="1">
    <citation type="submission" date="2020-05" db="EMBL/GenBank/DDBJ databases">
        <authorList>
            <person name="Chiriac C."/>
            <person name="Salcher M."/>
            <person name="Ghai R."/>
            <person name="Kavagutti S V."/>
        </authorList>
    </citation>
    <scope>NUCLEOTIDE SEQUENCE</scope>
</reference>
<sequence length="910" mass="97594">MRLKLSDRTTLRVLAVALLSAALTLPSAVVPASVQAAGTALPCTNWNSLITPPETIRVLRTRTGVVEVLNFRTYVYRTHVAEFWSEYLDQPYSDTLLGAGAVAIRQNSWGWTMTPRNWWGVTAYSSAQERWVRDDYADDNQLNGSAGNSAWTRQRRASENASIALEMRIRLGADLQDDGVGGLEWDDRTSTWTAPLAVLNDNGVAQEPTAKSKRSCFDVTDHPSMNQYYTRGGIYEPGYSSGTTNNARYNAAVDATWGLTMQRYYSDDDEWRFWRPGFYGSFTVTRSCLKRPEPGDGNVQMRHPNQPSHYRGWSFFPINADDCVRSDGLTVEALLREIFFSWEGELSQGGGTSDIADDRYDISAITPIRLLTPGGDLTGDARGDILAFSPTGALKIVSADPNVNELGQLNGRSPGSVKLGEGEKLISRSVGRALSDGSAAILDLRSDAGGSVSLISTPFADGVAKRPATQISNASTFDPAATLEIFTTDTSNDGIEEVFISERIPGAAPEPGESATDNATIRLYRVPVDATEATLIAERDGVGRDARSLVGDLDGDGITDVLFLWRSVDGSLASSIGMGEGSSPLTPWSVGSLSEPGALLWPVAAGWQGTLGDLNGDGIAELHLRNADAANRIRIHTLTLGVRSDGELAAVDKEYVPQVKPAESTKVRAGERTLALVAARLKVKLADLVALNAGPTYKVTILPNDSYTKIAARLKVSEPCLRSMNGNKLLVRGKKLTAPYDLCVYTAKSVMFRQAPVRISHGEFDWLRTGDTWATLATRAGTRGVDTSAAQLEALNPDVAIETAAPGLKVRVRTPWAPLVRILPPAGLINASSATLTWSDPALSLTLTAGSAAPQLAARDWDGDGIDELLLLSPPGTSGLAVTLARLAGGTLTLTSATPRAGIVTGWSLR</sequence>
<dbReference type="InterPro" id="IPR028994">
    <property type="entry name" value="Integrin_alpha_N"/>
</dbReference>
<dbReference type="SUPFAM" id="SSF69318">
    <property type="entry name" value="Integrin alpha N-terminal domain"/>
    <property type="match status" value="1"/>
</dbReference>
<protein>
    <submittedName>
        <fullName evidence="1">Unannotated protein</fullName>
    </submittedName>
</protein>
<organism evidence="1">
    <name type="scientific">freshwater metagenome</name>
    <dbReference type="NCBI Taxonomy" id="449393"/>
    <lineage>
        <taxon>unclassified sequences</taxon>
        <taxon>metagenomes</taxon>
        <taxon>ecological metagenomes</taxon>
    </lineage>
</organism>
<gene>
    <name evidence="1" type="ORF">UFOPK3004_01534</name>
</gene>
<name>A0A6J6Z2W7_9ZZZZ</name>
<dbReference type="AlphaFoldDB" id="A0A6J6Z2W7"/>